<dbReference type="GO" id="GO:0016757">
    <property type="term" value="F:glycosyltransferase activity"/>
    <property type="evidence" value="ECO:0007669"/>
    <property type="project" value="InterPro"/>
</dbReference>
<dbReference type="InterPro" id="IPR050194">
    <property type="entry name" value="Glycosyltransferase_grp1"/>
</dbReference>
<dbReference type="Gene3D" id="3.40.50.2000">
    <property type="entry name" value="Glycogen Phosphorylase B"/>
    <property type="match status" value="1"/>
</dbReference>
<gene>
    <name evidence="3" type="ORF">A2886_00475</name>
</gene>
<dbReference type="Pfam" id="PF00534">
    <property type="entry name" value="Glycos_transf_1"/>
    <property type="match status" value="1"/>
</dbReference>
<dbReference type="STRING" id="1802617.A2886_00475"/>
<sequence length="389" mass="44484">MKTPKVAIVHDSLTQHGGGEKVVEAILDIFPDAPVYTSVYNPATMGESFKSRAKKIITGTIGLNSTFGKFPILTKYFTFLLPLAFENFDLSEYDIIISSSSSYAKGVITRPDQLHIGYIHTPPRFLYGYSVESTKRNAWYYKPVVMLVDHYLKVWDYLAAQRADFLVANSQNVQKRIKKFYRRDSTVIHPPVETDFADRVYAKDSMQQPYYIAIGRFSDYKNFDLIIQAFNLLGIPLKIIGTGVEEAKLRKMAKSNIEFVGRVSDEEKHRLWHNSLGYIFAGEDEDFGIVLVESLSHGIPVLAHRSGGPREIIREGKDGMFFDSLNLESFVEKLKEFDQKVRGKKFDTEGSKKHAQKFSKEVFKKAFEKFVMERWGEKQKPTLLPLNDA</sequence>
<dbReference type="InterPro" id="IPR028098">
    <property type="entry name" value="Glyco_trans_4-like_N"/>
</dbReference>
<dbReference type="AlphaFoldDB" id="A0A1F4UU80"/>
<evidence type="ECO:0000259" key="2">
    <source>
        <dbReference type="Pfam" id="PF13439"/>
    </source>
</evidence>
<proteinExistence type="predicted"/>
<evidence type="ECO:0000259" key="1">
    <source>
        <dbReference type="Pfam" id="PF00534"/>
    </source>
</evidence>
<feature type="domain" description="Glycosyltransferase subfamily 4-like N-terminal" evidence="2">
    <location>
        <begin position="17"/>
        <end position="195"/>
    </location>
</feature>
<dbReference type="PANTHER" id="PTHR45947">
    <property type="entry name" value="SULFOQUINOVOSYL TRANSFERASE SQD2"/>
    <property type="match status" value="1"/>
</dbReference>
<dbReference type="EMBL" id="MEVA01000004">
    <property type="protein sequence ID" value="OGC47763.1"/>
    <property type="molecule type" value="Genomic_DNA"/>
</dbReference>
<name>A0A1F4UU80_UNCKA</name>
<dbReference type="Proteomes" id="UP000176608">
    <property type="component" value="Unassembled WGS sequence"/>
</dbReference>
<protein>
    <recommendedName>
        <fullName evidence="5">Glycosyl transferase family 1 domain-containing protein</fullName>
    </recommendedName>
</protein>
<organism evidence="3 4">
    <name type="scientific">candidate division WWE3 bacterium RIFCSPHIGHO2_01_FULL_42_13</name>
    <dbReference type="NCBI Taxonomy" id="1802617"/>
    <lineage>
        <taxon>Bacteria</taxon>
        <taxon>Katanobacteria</taxon>
    </lineage>
</organism>
<comment type="caution">
    <text evidence="3">The sequence shown here is derived from an EMBL/GenBank/DDBJ whole genome shotgun (WGS) entry which is preliminary data.</text>
</comment>
<feature type="domain" description="Glycosyl transferase family 1" evidence="1">
    <location>
        <begin position="206"/>
        <end position="337"/>
    </location>
</feature>
<dbReference type="SUPFAM" id="SSF53756">
    <property type="entry name" value="UDP-Glycosyltransferase/glycogen phosphorylase"/>
    <property type="match status" value="1"/>
</dbReference>
<dbReference type="Pfam" id="PF13439">
    <property type="entry name" value="Glyco_transf_4"/>
    <property type="match status" value="1"/>
</dbReference>
<dbReference type="PANTHER" id="PTHR45947:SF3">
    <property type="entry name" value="SULFOQUINOVOSYL TRANSFERASE SQD2"/>
    <property type="match status" value="1"/>
</dbReference>
<reference evidence="3 4" key="1">
    <citation type="journal article" date="2016" name="Nat. Commun.">
        <title>Thousands of microbial genomes shed light on interconnected biogeochemical processes in an aquifer system.</title>
        <authorList>
            <person name="Anantharaman K."/>
            <person name="Brown C.T."/>
            <person name="Hug L.A."/>
            <person name="Sharon I."/>
            <person name="Castelle C.J."/>
            <person name="Probst A.J."/>
            <person name="Thomas B.C."/>
            <person name="Singh A."/>
            <person name="Wilkins M.J."/>
            <person name="Karaoz U."/>
            <person name="Brodie E.L."/>
            <person name="Williams K.H."/>
            <person name="Hubbard S.S."/>
            <person name="Banfield J.F."/>
        </authorList>
    </citation>
    <scope>NUCLEOTIDE SEQUENCE [LARGE SCALE GENOMIC DNA]</scope>
</reference>
<accession>A0A1F4UU80</accession>
<dbReference type="InterPro" id="IPR001296">
    <property type="entry name" value="Glyco_trans_1"/>
</dbReference>
<evidence type="ECO:0000313" key="4">
    <source>
        <dbReference type="Proteomes" id="UP000176608"/>
    </source>
</evidence>
<evidence type="ECO:0008006" key="5">
    <source>
        <dbReference type="Google" id="ProtNLM"/>
    </source>
</evidence>
<evidence type="ECO:0000313" key="3">
    <source>
        <dbReference type="EMBL" id="OGC47763.1"/>
    </source>
</evidence>